<evidence type="ECO:0000313" key="2">
    <source>
        <dbReference type="EMBL" id="MBU3805359.1"/>
    </source>
</evidence>
<organism evidence="2 3">
    <name type="scientific">Candidatus Allofournierella pullistercoris</name>
    <dbReference type="NCBI Taxonomy" id="2838597"/>
    <lineage>
        <taxon>Bacteria</taxon>
        <taxon>Bacillati</taxon>
        <taxon>Bacillota</taxon>
        <taxon>Clostridia</taxon>
        <taxon>Eubacteriales</taxon>
        <taxon>Oscillospiraceae</taxon>
        <taxon>Allofournierella</taxon>
    </lineage>
</organism>
<reference evidence="2" key="1">
    <citation type="journal article" date="2021" name="PeerJ">
        <title>Extensive microbial diversity within the chicken gut microbiome revealed by metagenomics and culture.</title>
        <authorList>
            <person name="Gilroy R."/>
            <person name="Ravi A."/>
            <person name="Getino M."/>
            <person name="Pursley I."/>
            <person name="Horton D.L."/>
            <person name="Alikhan N.F."/>
            <person name="Baker D."/>
            <person name="Gharbi K."/>
            <person name="Hall N."/>
            <person name="Watson M."/>
            <person name="Adriaenssens E.M."/>
            <person name="Foster-Nyarko E."/>
            <person name="Jarju S."/>
            <person name="Secka A."/>
            <person name="Antonio M."/>
            <person name="Oren A."/>
            <person name="Chaudhuri R.R."/>
            <person name="La Ragione R."/>
            <person name="Hildebrand F."/>
            <person name="Pallen M.J."/>
        </authorList>
    </citation>
    <scope>NUCLEOTIDE SEQUENCE</scope>
    <source>
        <strain evidence="2">B5_2728</strain>
    </source>
</reference>
<evidence type="ECO:0000256" key="1">
    <source>
        <dbReference type="SAM" id="Phobius"/>
    </source>
</evidence>
<comment type="caution">
    <text evidence="2">The sequence shown here is derived from an EMBL/GenBank/DDBJ whole genome shotgun (WGS) entry which is preliminary data.</text>
</comment>
<dbReference type="Gene3D" id="3.40.50.2300">
    <property type="match status" value="1"/>
</dbReference>
<dbReference type="Proteomes" id="UP000713596">
    <property type="component" value="Unassembled WGS sequence"/>
</dbReference>
<evidence type="ECO:0000313" key="3">
    <source>
        <dbReference type="Proteomes" id="UP000713596"/>
    </source>
</evidence>
<keyword evidence="1" id="KW-0472">Membrane</keyword>
<keyword evidence="1" id="KW-1133">Transmembrane helix</keyword>
<dbReference type="InterPro" id="IPR028082">
    <property type="entry name" value="Peripla_BP_I"/>
</dbReference>
<name>A0A948WQ30_9FIRM</name>
<accession>A0A948WQ30</accession>
<reference evidence="2" key="2">
    <citation type="submission" date="2021-04" db="EMBL/GenBank/DDBJ databases">
        <authorList>
            <person name="Gilroy R."/>
        </authorList>
    </citation>
    <scope>NUCLEOTIDE SEQUENCE</scope>
    <source>
        <strain evidence="2">B5_2728</strain>
    </source>
</reference>
<dbReference type="EMBL" id="JAHLFP010000003">
    <property type="protein sequence ID" value="MBU3805359.1"/>
    <property type="molecule type" value="Genomic_DNA"/>
</dbReference>
<protein>
    <submittedName>
        <fullName evidence="2">Uncharacterized protein</fullName>
    </submittedName>
</protein>
<feature type="transmembrane region" description="Helical" evidence="1">
    <location>
        <begin position="12"/>
        <end position="33"/>
    </location>
</feature>
<dbReference type="SUPFAM" id="SSF53822">
    <property type="entry name" value="Periplasmic binding protein-like I"/>
    <property type="match status" value="1"/>
</dbReference>
<gene>
    <name evidence="2" type="ORF">H9882_00430</name>
</gene>
<sequence length="332" mass="36013">MHRAVRIILKLFAVLSAVGLCALLYLFSFGYFAPVPTVGYLSSERQLPYLDLEALESELATQEISFLPVAVNQQDYATAVNTLLEAKVNVVVVSTDSGALDETLLSMAKENGLSLILVGSSPSDELIASYDKMWYVGSEPSLAGETLGNAIKQASEQGVVLDANGDHLLQYAYYLSEDGPYYQTMVESALEQGEHYGLFHQQLLADAESGEPLAFDTATLVAQPQPELILATNEADLRTVHQVAQELGWLTNETPTALAAIAPNVKQAETLMAENLCFAVAYYDLQAVTETVAELAENSVNSSYAGEDMLRCPDETGRFYIPFGMISNLPTT</sequence>
<keyword evidence="1" id="KW-0812">Transmembrane</keyword>
<proteinExistence type="predicted"/>
<dbReference type="AlphaFoldDB" id="A0A948WQ30"/>